<dbReference type="RefSeq" id="XP_067717039.1">
    <property type="nucleotide sequence ID" value="XM_067860938.1"/>
</dbReference>
<dbReference type="Proteomes" id="UP001497744">
    <property type="component" value="Unassembled WGS sequence"/>
</dbReference>
<evidence type="ECO:0000313" key="2">
    <source>
        <dbReference type="Proteomes" id="UP001497744"/>
    </source>
</evidence>
<protein>
    <submittedName>
        <fullName evidence="1">UvrABC system protein A</fullName>
    </submittedName>
</protein>
<accession>A0AAV4LZ88</accession>
<comment type="caution">
    <text evidence="1">The sequence shown here is derived from an EMBL/GenBank/DDBJ whole genome shotgun (WGS) entry which is preliminary data.</text>
</comment>
<dbReference type="EMBL" id="BPLF01000004">
    <property type="protein sequence ID" value="GIX64970.1"/>
    <property type="molecule type" value="Genomic_DNA"/>
</dbReference>
<keyword evidence="2" id="KW-1185">Reference proteome</keyword>
<name>A0AAV4LZ88_BABCB</name>
<reference evidence="1 2" key="1">
    <citation type="submission" date="2021-06" db="EMBL/GenBank/DDBJ databases">
        <title>Genome sequence of Babesia caballi.</title>
        <authorList>
            <person name="Yamagishi J."/>
            <person name="Kidaka T."/>
            <person name="Ochi A."/>
        </authorList>
    </citation>
    <scope>NUCLEOTIDE SEQUENCE [LARGE SCALE GENOMIC DNA]</scope>
    <source>
        <strain evidence="1">USDA-D6B2</strain>
    </source>
</reference>
<evidence type="ECO:0000313" key="1">
    <source>
        <dbReference type="EMBL" id="GIX64970.1"/>
    </source>
</evidence>
<organism evidence="1 2">
    <name type="scientific">Babesia caballi</name>
    <dbReference type="NCBI Taxonomy" id="5871"/>
    <lineage>
        <taxon>Eukaryota</taxon>
        <taxon>Sar</taxon>
        <taxon>Alveolata</taxon>
        <taxon>Apicomplexa</taxon>
        <taxon>Aconoidasida</taxon>
        <taxon>Piroplasmida</taxon>
        <taxon>Babesiidae</taxon>
        <taxon>Babesia</taxon>
    </lineage>
</organism>
<gene>
    <name evidence="1" type="ORF">BcabD6B2_44050</name>
</gene>
<proteinExistence type="predicted"/>
<dbReference type="AlphaFoldDB" id="A0AAV4LZ88"/>
<sequence>MPPAATFIKISERLLRQGQLKLQGIGVLRKLTQKRGTGRVPKAHAVAEEMMEVGFLTFLGHPMPLKSAQDHRRIEARHSEVALQVESRELIIILVRGGVCDVK</sequence>
<dbReference type="GeneID" id="94196451"/>